<proteinExistence type="predicted"/>
<dbReference type="Proteomes" id="UP000177276">
    <property type="component" value="Unassembled WGS sequence"/>
</dbReference>
<dbReference type="AlphaFoldDB" id="A0A1G2UR23"/>
<accession>A0A1G2UR23</accession>
<organism evidence="1 2">
    <name type="scientific">Candidatus Zambryskibacteria bacterium RIFCSPLOWO2_12_FULL_39_16</name>
    <dbReference type="NCBI Taxonomy" id="1802775"/>
    <lineage>
        <taxon>Bacteria</taxon>
        <taxon>Candidatus Zambryskiibacteriota</taxon>
    </lineage>
</organism>
<evidence type="ECO:0000313" key="2">
    <source>
        <dbReference type="Proteomes" id="UP000177276"/>
    </source>
</evidence>
<comment type="caution">
    <text evidence="1">The sequence shown here is derived from an EMBL/GenBank/DDBJ whole genome shotgun (WGS) entry which is preliminary data.</text>
</comment>
<name>A0A1G2UR23_9BACT</name>
<reference evidence="1 2" key="1">
    <citation type="journal article" date="2016" name="Nat. Commun.">
        <title>Thousands of microbial genomes shed light on interconnected biogeochemical processes in an aquifer system.</title>
        <authorList>
            <person name="Anantharaman K."/>
            <person name="Brown C.T."/>
            <person name="Hug L.A."/>
            <person name="Sharon I."/>
            <person name="Castelle C.J."/>
            <person name="Probst A.J."/>
            <person name="Thomas B.C."/>
            <person name="Singh A."/>
            <person name="Wilkins M.J."/>
            <person name="Karaoz U."/>
            <person name="Brodie E.L."/>
            <person name="Williams K.H."/>
            <person name="Hubbard S.S."/>
            <person name="Banfield J.F."/>
        </authorList>
    </citation>
    <scope>NUCLEOTIDE SEQUENCE [LARGE SCALE GENOMIC DNA]</scope>
</reference>
<gene>
    <name evidence="1" type="ORF">A3G46_01105</name>
</gene>
<evidence type="ECO:0000313" key="1">
    <source>
        <dbReference type="EMBL" id="OHB11841.1"/>
    </source>
</evidence>
<protein>
    <submittedName>
        <fullName evidence="1">Uncharacterized protein</fullName>
    </submittedName>
</protein>
<dbReference type="EMBL" id="MHWS01000021">
    <property type="protein sequence ID" value="OHB11841.1"/>
    <property type="molecule type" value="Genomic_DNA"/>
</dbReference>
<sequence>MADEKPNVVEVYWKENGKLAMCDPLLKAELTNDRQRITIVPTGDMLGKLVSNTCCQASVPKDWFDTSCGDWVDGPNHWQAPQGCVTLAVPRFS</sequence>